<reference evidence="3 4" key="1">
    <citation type="journal article" date="2022" name="Nat. Genet.">
        <title>Improved pea reference genome and pan-genome highlight genomic features and evolutionary characteristics.</title>
        <authorList>
            <person name="Yang T."/>
            <person name="Liu R."/>
            <person name="Luo Y."/>
            <person name="Hu S."/>
            <person name="Wang D."/>
            <person name="Wang C."/>
            <person name="Pandey M.K."/>
            <person name="Ge S."/>
            <person name="Xu Q."/>
            <person name="Li N."/>
            <person name="Li G."/>
            <person name="Huang Y."/>
            <person name="Saxena R.K."/>
            <person name="Ji Y."/>
            <person name="Li M."/>
            <person name="Yan X."/>
            <person name="He Y."/>
            <person name="Liu Y."/>
            <person name="Wang X."/>
            <person name="Xiang C."/>
            <person name="Varshney R.K."/>
            <person name="Ding H."/>
            <person name="Gao S."/>
            <person name="Zong X."/>
        </authorList>
    </citation>
    <scope>NUCLEOTIDE SEQUENCE [LARGE SCALE GENOMIC DNA]</scope>
    <source>
        <strain evidence="3 4">cv. Zhongwan 6</strain>
    </source>
</reference>
<feature type="domain" description="Transposase-associated" evidence="2">
    <location>
        <begin position="7"/>
        <end position="87"/>
    </location>
</feature>
<dbReference type="InterPro" id="IPR029480">
    <property type="entry name" value="Transpos_assoc"/>
</dbReference>
<name>A0A9D4YMR3_PEA</name>
<organism evidence="3 4">
    <name type="scientific">Pisum sativum</name>
    <name type="common">Garden pea</name>
    <name type="synonym">Lathyrus oleraceus</name>
    <dbReference type="NCBI Taxonomy" id="3888"/>
    <lineage>
        <taxon>Eukaryota</taxon>
        <taxon>Viridiplantae</taxon>
        <taxon>Streptophyta</taxon>
        <taxon>Embryophyta</taxon>
        <taxon>Tracheophyta</taxon>
        <taxon>Spermatophyta</taxon>
        <taxon>Magnoliopsida</taxon>
        <taxon>eudicotyledons</taxon>
        <taxon>Gunneridae</taxon>
        <taxon>Pentapetalae</taxon>
        <taxon>rosids</taxon>
        <taxon>fabids</taxon>
        <taxon>Fabales</taxon>
        <taxon>Fabaceae</taxon>
        <taxon>Papilionoideae</taxon>
        <taxon>50 kb inversion clade</taxon>
        <taxon>NPAAA clade</taxon>
        <taxon>Hologalegina</taxon>
        <taxon>IRL clade</taxon>
        <taxon>Fabeae</taxon>
        <taxon>Lathyrus</taxon>
    </lineage>
</organism>
<protein>
    <recommendedName>
        <fullName evidence="2">Transposase-associated domain-containing protein</fullName>
    </recommendedName>
</protein>
<feature type="region of interest" description="Disordered" evidence="1">
    <location>
        <begin position="140"/>
        <end position="194"/>
    </location>
</feature>
<proteinExistence type="predicted"/>
<dbReference type="Pfam" id="PF13963">
    <property type="entry name" value="Transpos_assoc"/>
    <property type="match status" value="1"/>
</dbReference>
<sequence length="194" mass="23071">MEILEHRKWMVERMGIDNRRVRDEFLAGVIEFIEFSCAQEDYKKEKKLRCPCKKCKCKKYHIVGDVIGHLCMKGFMDDYFYWTNHGEQGPPFPPIVFDNSYYESSEARHDFNDYEQMVNRWERMVQKLMHDKNMKSLFFEGEDDDDIGNEGDGDDDIGDEGDIGMEEDDDINNEGENDNQNMDDENMDYDLFMD</sequence>
<comment type="caution">
    <text evidence="3">The sequence shown here is derived from an EMBL/GenBank/DDBJ whole genome shotgun (WGS) entry which is preliminary data.</text>
</comment>
<dbReference type="Proteomes" id="UP001058974">
    <property type="component" value="Chromosome 1"/>
</dbReference>
<accession>A0A9D4YMR3</accession>
<gene>
    <name evidence="3" type="ORF">KIW84_011045</name>
</gene>
<dbReference type="AlphaFoldDB" id="A0A9D4YMR3"/>
<evidence type="ECO:0000313" key="4">
    <source>
        <dbReference type="Proteomes" id="UP001058974"/>
    </source>
</evidence>
<dbReference type="Gramene" id="Psat01G0104500-T1">
    <property type="protein sequence ID" value="KAI5441837.1"/>
    <property type="gene ID" value="KIW84_011045"/>
</dbReference>
<keyword evidence="4" id="KW-1185">Reference proteome</keyword>
<evidence type="ECO:0000313" key="3">
    <source>
        <dbReference type="EMBL" id="KAI5441837.1"/>
    </source>
</evidence>
<evidence type="ECO:0000259" key="2">
    <source>
        <dbReference type="Pfam" id="PF13963"/>
    </source>
</evidence>
<evidence type="ECO:0000256" key="1">
    <source>
        <dbReference type="SAM" id="MobiDB-lite"/>
    </source>
</evidence>
<dbReference type="EMBL" id="JAMSHJ010000001">
    <property type="protein sequence ID" value="KAI5441837.1"/>
    <property type="molecule type" value="Genomic_DNA"/>
</dbReference>